<protein>
    <recommendedName>
        <fullName evidence="5">SAM-dependent methyltransferase</fullName>
    </recommendedName>
</protein>
<evidence type="ECO:0000256" key="1">
    <source>
        <dbReference type="ARBA" id="ARBA00022603"/>
    </source>
</evidence>
<dbReference type="InterPro" id="IPR038375">
    <property type="entry name" value="NDUFAF7_sf"/>
</dbReference>
<dbReference type="InterPro" id="IPR002052">
    <property type="entry name" value="DNA_methylase_N6_adenine_CS"/>
</dbReference>
<evidence type="ECO:0000313" key="3">
    <source>
        <dbReference type="EMBL" id="MBB0247064.1"/>
    </source>
</evidence>
<evidence type="ECO:0000313" key="4">
    <source>
        <dbReference type="Proteomes" id="UP000538929"/>
    </source>
</evidence>
<reference evidence="4" key="1">
    <citation type="submission" date="2019-10" db="EMBL/GenBank/DDBJ databases">
        <title>Streptomyces sp. nov., a novel actinobacterium isolated from alkaline environment.</title>
        <authorList>
            <person name="Golinska P."/>
        </authorList>
    </citation>
    <scope>NUCLEOTIDE SEQUENCE [LARGE SCALE GENOMIC DNA]</scope>
    <source>
        <strain evidence="4">DSM 42118</strain>
    </source>
</reference>
<dbReference type="Gene3D" id="3.40.50.12710">
    <property type="match status" value="1"/>
</dbReference>
<dbReference type="Proteomes" id="UP000538929">
    <property type="component" value="Unassembled WGS sequence"/>
</dbReference>
<keyword evidence="4" id="KW-1185">Reference proteome</keyword>
<dbReference type="AlphaFoldDB" id="A0A7W3THR2"/>
<dbReference type="EMBL" id="VKHT01001336">
    <property type="protein sequence ID" value="MBB0247064.1"/>
    <property type="molecule type" value="Genomic_DNA"/>
</dbReference>
<dbReference type="GO" id="GO:0035243">
    <property type="term" value="F:protein-arginine omega-N symmetric methyltransferase activity"/>
    <property type="evidence" value="ECO:0007669"/>
    <property type="project" value="TreeGrafter"/>
</dbReference>
<dbReference type="InterPro" id="IPR029063">
    <property type="entry name" value="SAM-dependent_MTases_sf"/>
</dbReference>
<evidence type="ECO:0000256" key="2">
    <source>
        <dbReference type="ARBA" id="ARBA00022679"/>
    </source>
</evidence>
<accession>A0A7W3THR2</accession>
<dbReference type="SUPFAM" id="SSF53335">
    <property type="entry name" value="S-adenosyl-L-methionine-dependent methyltransferases"/>
    <property type="match status" value="1"/>
</dbReference>
<dbReference type="GO" id="GO:0032259">
    <property type="term" value="P:methylation"/>
    <property type="evidence" value="ECO:0007669"/>
    <property type="project" value="UniProtKB-KW"/>
</dbReference>
<dbReference type="PANTHER" id="PTHR12049">
    <property type="entry name" value="PROTEIN ARGININE METHYLTRANSFERASE NDUFAF7, MITOCHONDRIAL"/>
    <property type="match status" value="1"/>
</dbReference>
<dbReference type="PROSITE" id="PS00092">
    <property type="entry name" value="N6_MTASE"/>
    <property type="match status" value="1"/>
</dbReference>
<keyword evidence="2" id="KW-0808">Transferase</keyword>
<gene>
    <name evidence="3" type="ORF">FNQ90_23800</name>
</gene>
<dbReference type="RefSeq" id="WP_182608313.1">
    <property type="nucleotide sequence ID" value="NZ_VKHT01001336.1"/>
</dbReference>
<dbReference type="GO" id="GO:0003676">
    <property type="term" value="F:nucleic acid binding"/>
    <property type="evidence" value="ECO:0007669"/>
    <property type="project" value="InterPro"/>
</dbReference>
<name>A0A7W3THR2_9ACTN</name>
<sequence>MDGGAGAGDGPVRWREAMERALYGPDGFFLREVPAAHFRTSVHASPLFADAVAELLLRVDRALGSPGSLDLVDIGGGRGELVTGVLAALPEAVAHRVRALVVERSSRPGGLDPRVGWSADPPGDVTGLVFANEWLDNVPVDVVVNDPPWPPRLLLVDRAGRERPGPPVEEADARWLRRWWPLPDTGPVGERAEPGGPRDAAWARAVGRLRRGLAVAVDYAHTRDTRPPGGTLTGHREGRAVAPVPDGSADLTAHVALDSCAAAGIAASAPARAAAGGPPDPAAGILLDQRTALRRLGVSGRRPPLETASRDPAGYLRALVRAGEAAELTDPAGLGGFGWLLHPVGIANPLAD</sequence>
<dbReference type="Pfam" id="PF02636">
    <property type="entry name" value="Methyltransf_28"/>
    <property type="match status" value="1"/>
</dbReference>
<comment type="caution">
    <text evidence="3">The sequence shown here is derived from an EMBL/GenBank/DDBJ whole genome shotgun (WGS) entry which is preliminary data.</text>
</comment>
<organism evidence="3 4">
    <name type="scientific">Streptomyces alkaliphilus</name>
    <dbReference type="NCBI Taxonomy" id="1472722"/>
    <lineage>
        <taxon>Bacteria</taxon>
        <taxon>Bacillati</taxon>
        <taxon>Actinomycetota</taxon>
        <taxon>Actinomycetes</taxon>
        <taxon>Kitasatosporales</taxon>
        <taxon>Streptomycetaceae</taxon>
        <taxon>Streptomyces</taxon>
    </lineage>
</organism>
<evidence type="ECO:0008006" key="5">
    <source>
        <dbReference type="Google" id="ProtNLM"/>
    </source>
</evidence>
<keyword evidence="1" id="KW-0489">Methyltransferase</keyword>
<proteinExistence type="predicted"/>
<dbReference type="PANTHER" id="PTHR12049:SF7">
    <property type="entry name" value="PROTEIN ARGININE METHYLTRANSFERASE NDUFAF7, MITOCHONDRIAL"/>
    <property type="match status" value="1"/>
</dbReference>
<dbReference type="InterPro" id="IPR003788">
    <property type="entry name" value="NDUFAF7"/>
</dbReference>